<dbReference type="Gene3D" id="2.80.10.50">
    <property type="match status" value="3"/>
</dbReference>
<evidence type="ECO:0000313" key="2">
    <source>
        <dbReference type="EMBL" id="UXP32492.1"/>
    </source>
</evidence>
<keyword evidence="3" id="KW-1185">Reference proteome</keyword>
<evidence type="ECO:0000313" key="3">
    <source>
        <dbReference type="Proteomes" id="UP001065174"/>
    </source>
</evidence>
<feature type="domain" description="Ricin B lectin" evidence="1">
    <location>
        <begin position="55"/>
        <end position="192"/>
    </location>
</feature>
<dbReference type="RefSeq" id="WP_262309927.1">
    <property type="nucleotide sequence ID" value="NZ_CP106679.1"/>
</dbReference>
<dbReference type="InterPro" id="IPR014895">
    <property type="entry name" value="Alginate_lyase_2"/>
</dbReference>
<proteinExistence type="predicted"/>
<dbReference type="InterPro" id="IPR000772">
    <property type="entry name" value="Ricin_B_lectin"/>
</dbReference>
<reference evidence="2" key="1">
    <citation type="submission" date="2022-09" db="EMBL/GenBank/DDBJ databases">
        <title>Comparative genomics and taxonomic characterization of three novel marine species of genus Reichenbachiella exhibiting antioxidant and polysaccharide degradation activities.</title>
        <authorList>
            <person name="Muhammad N."/>
            <person name="Lee Y.-J."/>
            <person name="Ko J."/>
            <person name="Kim S.-G."/>
        </authorList>
    </citation>
    <scope>NUCLEOTIDE SEQUENCE</scope>
    <source>
        <strain evidence="2">BKB1-1</strain>
    </source>
</reference>
<sequence>MYLNLYLTSLSKWGCQLLIALLLLVTLSCCSDEELLSSVDELAVIEPESAIPSTGTVYYIKNRKSGKYVDVKDFNHSNGGIIHQWNYTGALNQQWEAISVGSSEYRLKNIESGKSFDIAGNSTANKAYLQQYSYGGASNQKFTFTSAGSGYYMIKAVHSGKALDGTGQTVNGTRIWQWTYSASNQNQHWLFESVNEDTANGSVSYSNPGDIPKFKDALSKAKLQLPTSTTVATAAQLLAGYSSSYFQVANNEDIAFYQTGASKRTELRFENNFVVTSGSRTAHANLKFGTQVGEEATFLQIHDDANAGNGPNKPLLRIYRSLSSGHIHAAVKTDDGGDATTHYDCGSAPTGYFDCDITLSGGTMTIKINGVTKVTKSVTYWDYPSYWKAGVYNQYAGGTTTYFNELTWN</sequence>
<organism evidence="2 3">
    <name type="scientific">Reichenbachiella agarivorans</name>
    <dbReference type="NCBI Taxonomy" id="2979464"/>
    <lineage>
        <taxon>Bacteria</taxon>
        <taxon>Pseudomonadati</taxon>
        <taxon>Bacteroidota</taxon>
        <taxon>Cytophagia</taxon>
        <taxon>Cytophagales</taxon>
        <taxon>Reichenbachiellaceae</taxon>
        <taxon>Reichenbachiella</taxon>
    </lineage>
</organism>
<dbReference type="InterPro" id="IPR013320">
    <property type="entry name" value="ConA-like_dom_sf"/>
</dbReference>
<dbReference type="SUPFAM" id="SSF49899">
    <property type="entry name" value="Concanavalin A-like lectins/glucanases"/>
    <property type="match status" value="1"/>
</dbReference>
<dbReference type="SMART" id="SM00458">
    <property type="entry name" value="RICIN"/>
    <property type="match status" value="1"/>
</dbReference>
<dbReference type="PROSITE" id="PS50231">
    <property type="entry name" value="RICIN_B_LECTIN"/>
    <property type="match status" value="1"/>
</dbReference>
<dbReference type="CDD" id="cd00161">
    <property type="entry name" value="beta-trefoil_Ricin-like"/>
    <property type="match status" value="1"/>
</dbReference>
<dbReference type="Proteomes" id="UP001065174">
    <property type="component" value="Chromosome"/>
</dbReference>
<dbReference type="Pfam" id="PF08787">
    <property type="entry name" value="Alginate_lyase2"/>
    <property type="match status" value="1"/>
</dbReference>
<dbReference type="SUPFAM" id="SSF50370">
    <property type="entry name" value="Ricin B-like lectins"/>
    <property type="match status" value="1"/>
</dbReference>
<dbReference type="Pfam" id="PF14200">
    <property type="entry name" value="RicinB_lectin_2"/>
    <property type="match status" value="2"/>
</dbReference>
<evidence type="ECO:0000259" key="1">
    <source>
        <dbReference type="SMART" id="SM00458"/>
    </source>
</evidence>
<dbReference type="EMBL" id="CP106679">
    <property type="protein sequence ID" value="UXP32492.1"/>
    <property type="molecule type" value="Genomic_DNA"/>
</dbReference>
<dbReference type="InterPro" id="IPR035992">
    <property type="entry name" value="Ricin_B-like_lectins"/>
</dbReference>
<accession>A0ABY6CPR9</accession>
<dbReference type="Gene3D" id="2.60.120.200">
    <property type="match status" value="1"/>
</dbReference>
<name>A0ABY6CPR9_9BACT</name>
<protein>
    <submittedName>
        <fullName evidence="2">RICIN domain-containing protein</fullName>
    </submittedName>
</protein>
<gene>
    <name evidence="2" type="ORF">N6H18_00690</name>
</gene>